<dbReference type="AlphaFoldDB" id="A0A0E2HG72"/>
<comment type="caution">
    <text evidence="1">The sequence shown here is derived from an EMBL/GenBank/DDBJ whole genome shotgun (WGS) entry which is preliminary data.</text>
</comment>
<accession>A0A0E2HG72</accession>
<dbReference type="Pfam" id="PF12687">
    <property type="entry name" value="DUF3801"/>
    <property type="match status" value="1"/>
</dbReference>
<organism evidence="1 2">
    <name type="scientific">[Clostridium] clostridioforme 90A8</name>
    <dbReference type="NCBI Taxonomy" id="999408"/>
    <lineage>
        <taxon>Bacteria</taxon>
        <taxon>Bacillati</taxon>
        <taxon>Bacillota</taxon>
        <taxon>Clostridia</taxon>
        <taxon>Lachnospirales</taxon>
        <taxon>Lachnospiraceae</taxon>
        <taxon>Enterocloster</taxon>
    </lineage>
</organism>
<dbReference type="PATRIC" id="fig|999408.3.peg.567"/>
<reference evidence="1 2" key="1">
    <citation type="submission" date="2013-01" db="EMBL/GenBank/DDBJ databases">
        <title>The Genome Sequence of Clostridium clostridioforme 90A8.</title>
        <authorList>
            <consortium name="The Broad Institute Genome Sequencing Platform"/>
            <person name="Earl A."/>
            <person name="Ward D."/>
            <person name="Feldgarden M."/>
            <person name="Gevers D."/>
            <person name="Courvalin P."/>
            <person name="Lambert T."/>
            <person name="Walker B."/>
            <person name="Young S.K."/>
            <person name="Zeng Q."/>
            <person name="Gargeya S."/>
            <person name="Fitzgerald M."/>
            <person name="Haas B."/>
            <person name="Abouelleil A."/>
            <person name="Alvarado L."/>
            <person name="Arachchi H.M."/>
            <person name="Berlin A.M."/>
            <person name="Chapman S.B."/>
            <person name="Dewar J."/>
            <person name="Goldberg J."/>
            <person name="Griggs A."/>
            <person name="Gujja S."/>
            <person name="Hansen M."/>
            <person name="Howarth C."/>
            <person name="Imamovic A."/>
            <person name="Larimer J."/>
            <person name="McCowan C."/>
            <person name="Murphy C."/>
            <person name="Neiman D."/>
            <person name="Pearson M."/>
            <person name="Priest M."/>
            <person name="Roberts A."/>
            <person name="Saif S."/>
            <person name="Shea T."/>
            <person name="Sisk P."/>
            <person name="Sykes S."/>
            <person name="Wortman J."/>
            <person name="Nusbaum C."/>
            <person name="Birren B."/>
        </authorList>
    </citation>
    <scope>NUCLEOTIDE SEQUENCE [LARGE SCALE GENOMIC DNA]</scope>
    <source>
        <strain evidence="1 2">90A8</strain>
    </source>
</reference>
<evidence type="ECO:0000313" key="1">
    <source>
        <dbReference type="EMBL" id="ENZ19147.1"/>
    </source>
</evidence>
<evidence type="ECO:0008006" key="3">
    <source>
        <dbReference type="Google" id="ProtNLM"/>
    </source>
</evidence>
<dbReference type="GeneID" id="86056965"/>
<dbReference type="RefSeq" id="WP_002304320.1">
    <property type="nucleotide sequence ID" value="NZ_KB850987.1"/>
</dbReference>
<evidence type="ECO:0000313" key="2">
    <source>
        <dbReference type="Proteomes" id="UP000013085"/>
    </source>
</evidence>
<sequence>MQEEVENRTVNLAISTTKLTGRTIIAGIRKYLQHREKVKMKKARDPAVHGKQSVKQLLGQNQGATNVEIDKESIRDFEKLAKKYGVDFAVRKDKSVDPPRFLVFVRSKDADALDAICKEHQARALTKNEKPSVLAQLKKFKEIVAAIPKKVREKKQERDL</sequence>
<proteinExistence type="predicted"/>
<gene>
    <name evidence="1" type="ORF">HMPREF1090_00530</name>
</gene>
<dbReference type="Proteomes" id="UP000013085">
    <property type="component" value="Unassembled WGS sequence"/>
</dbReference>
<dbReference type="HOGENOM" id="CLU_129326_0_0_9"/>
<protein>
    <recommendedName>
        <fullName evidence="3">PcfB family protein</fullName>
    </recommendedName>
</protein>
<dbReference type="InterPro" id="IPR024234">
    <property type="entry name" value="DUF3801"/>
</dbReference>
<name>A0A0E2HG72_9FIRM</name>
<dbReference type="EMBL" id="AGYR01000005">
    <property type="protein sequence ID" value="ENZ19147.1"/>
    <property type="molecule type" value="Genomic_DNA"/>
</dbReference>